<dbReference type="Proteomes" id="UP000581087">
    <property type="component" value="Unassembled WGS sequence"/>
</dbReference>
<feature type="transmembrane region" description="Helical" evidence="5">
    <location>
        <begin position="2611"/>
        <end position="2632"/>
    </location>
</feature>
<feature type="signal peptide" evidence="6">
    <location>
        <begin position="1"/>
        <end position="18"/>
    </location>
</feature>
<evidence type="ECO:0000256" key="5">
    <source>
        <dbReference type="SAM" id="Phobius"/>
    </source>
</evidence>
<evidence type="ECO:0000256" key="2">
    <source>
        <dbReference type="ARBA" id="ARBA00007257"/>
    </source>
</evidence>
<keyword evidence="5" id="KW-0472">Membrane</keyword>
<keyword evidence="3" id="KW-0964">Secreted</keyword>
<feature type="domain" description="DUF5979" evidence="8">
    <location>
        <begin position="1301"/>
        <end position="1400"/>
    </location>
</feature>
<dbReference type="RefSeq" id="WP_129171965.1">
    <property type="nucleotide sequence ID" value="NZ_JACCBI010000001.1"/>
</dbReference>
<dbReference type="PANTHER" id="PTHR36108">
    <property type="entry name" value="COLOSSIN-B-RELATED"/>
    <property type="match status" value="1"/>
</dbReference>
<evidence type="ECO:0000256" key="1">
    <source>
        <dbReference type="ARBA" id="ARBA00004613"/>
    </source>
</evidence>
<comment type="caution">
    <text evidence="10">The sequence shown here is derived from an EMBL/GenBank/DDBJ whole genome shotgun (WGS) entry which is preliminary data.</text>
</comment>
<evidence type="ECO:0000256" key="3">
    <source>
        <dbReference type="ARBA" id="ARBA00022525"/>
    </source>
</evidence>
<keyword evidence="5" id="KW-0812">Transmembrane</keyword>
<evidence type="ECO:0000313" key="12">
    <source>
        <dbReference type="Proteomes" id="UP000581087"/>
    </source>
</evidence>
<dbReference type="Pfam" id="PF19407">
    <property type="entry name" value="DUF5979"/>
    <property type="match status" value="11"/>
</dbReference>
<dbReference type="Pfam" id="PF17210">
    <property type="entry name" value="SdrD_B"/>
    <property type="match status" value="1"/>
</dbReference>
<evidence type="ECO:0000259" key="8">
    <source>
        <dbReference type="Pfam" id="PF19407"/>
    </source>
</evidence>
<evidence type="ECO:0000256" key="4">
    <source>
        <dbReference type="ARBA" id="ARBA00022729"/>
    </source>
</evidence>
<feature type="domain" description="DUF5979" evidence="8">
    <location>
        <begin position="1731"/>
        <end position="1830"/>
    </location>
</feature>
<feature type="domain" description="DUF5979" evidence="8">
    <location>
        <begin position="1943"/>
        <end position="2042"/>
    </location>
</feature>
<dbReference type="InterPro" id="IPR046022">
    <property type="entry name" value="DUF5979"/>
</dbReference>
<name>A0A4Q2MEZ1_9MICO</name>
<comment type="subcellular location">
    <subcellularLocation>
        <location evidence="1">Secreted</location>
    </subcellularLocation>
</comment>
<evidence type="ECO:0000256" key="6">
    <source>
        <dbReference type="SAM" id="SignalP"/>
    </source>
</evidence>
<feature type="domain" description="DUF5979" evidence="8">
    <location>
        <begin position="1407"/>
        <end position="1506"/>
    </location>
</feature>
<dbReference type="Gene3D" id="2.60.40.10">
    <property type="entry name" value="Immunoglobulins"/>
    <property type="match status" value="2"/>
</dbReference>
<feature type="domain" description="DUF5979" evidence="8">
    <location>
        <begin position="1837"/>
        <end position="1936"/>
    </location>
</feature>
<dbReference type="OrthoDB" id="3257943at2"/>
<sequence length="2641" mass="270436">MSSALALGSLFALAPAQAAESGTVAGTVFLDYNSDGVFQPTGTPAERGFAGVTATAFDAAGTAVGSTTSAADGSYSISVVDAVSAALRVEFELSAEQVAEGYRDSFAVLDAGASESGSSVQFVTVGQTGVSFGVNNPEDFNTGSADLLVPVHNPGNPLQQSGKDTRGLVSVEYSATGNSKGDQTKISAATPGNGSFGAAQGVVWGNAFDSSTGDAYTAAFLRRFGGFGDGNLGGLYQTDVAGKTTSVWIDLEAAGIDVGGSVLDGALGIGTPASASARNSARGLVASTVQAVHDSAVFPLVGKVGLGAAVVDEPGRTLYVANLYERNVVSVPINADGSAGTPTSIDVPGLDADERIFGLHLYRNQLYVGVTETAGNAANTGSRSDLGARVISAPTSDLSSWTQRIDVTDLTFQRGMPDWSFEAGGTNAGQALWNATKRNNASHWNAWTDSWASGDNSNLAGPGKTCLRSSNQNEQNRWYCAYPQPILSSIDFDADGNMLLGFADRFSFQHADFQWSPTSNDTNLYWTFAMGDTYVAGKQSAGAGATYLLEQTGSYDSIAGDRTASWVDNNPGISVPGLAATNNQQGPGGGEFFYDRNRPSMSANWEATHFESSLGALATLEGVQQFPTTGFSTQGSRAADFFGSGLKWLNQVSGATDRAYDITTRADACGATLCWPNVPGAGGSATDFTSFGKAGGLGDLQFLVDAAPVQIGNYVWFDADQDGVQGADEPALAGVTVELYSADGSTLLGTTTTDANGEYYFSSLTTPGFEPKADYQVKFVAPTSGTALTDPRFGTVDWSQLSLTQAEQGGNTLIDSNPDPQTGVADVSVGAPGQNDHSIDAGFVGVTAVELEKQIDTEGGPSPPGFEFSFTTEAIDFRGNPITLAPSDAAFTLQADGVTKTITLPIGAKVRFTEAPFPTADGSVVWSPTPDADGWITASGTVDAPTRIIATNRLLLPGSFELTKSVTGDGAAAVPDDFEFTVDYSYTDPFTGALVSKSLTVTKGSPVDVSDDIPAGVTVTLVEGARTGAPPSVGWGTPVFSGPGVTDNGDGSATFVVASDTQVEIGLENPADELVDGFQLTKSVTGGAAGSVGTDFDFVVNATYVPADASAPAQLTVQKNGSVSVTDLALGTVVTLSEVQPVDGQPSPEVSWGTPVWSGTGVTVNPDGSASFTITDGASVQVALENPTAQLVGDFSIEKVVTGDAPVDPDLEFSFEYSTDAGATWIPVDGVTAGAAGAWSSPELPTGTTVQVREIAPTGSFWGAPEFTVDGVASAEPVTFTIGDGTSVAVVVTNPTLVGDFSIEKVVSGSAEVDPDLEFSFEYSTDAGATWVPVDGVTAGAAGAWTSPELPTGTEVLVREIAPSGDFWSDPTFTVDGVPVASPAALTIGDDSTVAVVVTNPTTVGDFTIEKIVTGSAEVDPDFEFSFEYSVDAGATWVAVDGVLAGAANAWTSPEFNTGTPVLVREIQPVGAFWGEPSITVDGVTQSGDASFVIGESSTVAVVVTNPTGTGDFTIEKVISGSAVVDPDFGFSFEYSVDGGAWVAVDDVLAGAANAWTSPEFNQGSVIAVREVAPTGAFWGTPVITIDGVTQPSQPATFVVGGGTTVAVVVTNPTEVGTFTIEKVVTGDAVVDPGQTFDFEYSTDGGTTWIAVSDVAAGPVNAWTSPEFTVGTEIQVREVTPSGPIWGTPTITVDGVDAGDPAVVTIQNDPDVEGGSNVAVVVTNPTLVGDFSIEKIVSGSAVVDPDFEFSFEYSTDDGATWVPVDGVLAGAANAWTSPSFNAGTTVQVREIAPAGAFWGDPTFTVDGVATTAPVELTIGADSTVAVVVTNPTSTGDFSIEKVVSGSAEVDPDLEFSFEYSVDGGATWVAVDGVTAGADNAWTSPAFNTGTEVQVREIAPTGAFWGTPTITVDGVAAGDPAVLTIGDGSTVAVVVTNPTLVGDFLIEKIVSGDVVVDPDFGFSFEYSTDGGTSWVPVDGVLAGSANTWTSPEFNTGTEVQVREIAPTGAFWGDPTFTVDGVAADQPVEFTIGDGSTVAVVATNPTNTGDFSIEKIVSGDAVVDPDFEFSFEYAVDGGAWVRVDGVTAGAANSWTSPLLPTGSTVQVRELAPVGPIWASPTFTVDGVPAEQPVEFTIGDGSTVAVVATNPTLVGGFTIEKRATAEAGTAWTATVAYGYEVDGAPVEGSLELTAAAPIAGLSGINAGTAVTLSEVAFTGLPAGVEWSDFTWAGDVVDNGDGTVTITVGDEAPVALVLTNDVVTPSVEIVKGDAGFEGSGDEIVNDADTMADGEFYQPGETRTIVFTPTNKGTEALVDVVVTDQTIAGADVQALQCVFPNGDRTDGVFADGGWTVAWAASSADSNPATWLPGVSFTCTATLTVEAAGGVHVDNATVSGTGVASGVTVTDENPYNAFTADIQVIKYDGNLADPAVKDADGNWITPGKPLADLGQDANDTEHSVKYVADRANAVRWVVTNTGPTFLTSVDLTDVTATGPAIESDWTCDLLPVGGPSGAYSFVKDGAWNGLFAPGQSFFCEGTLTLGANAIHQDTVTVVSEVVVPEVDENGVPTGNPSLNPDGTPVIAVDGDGNPRVLTDDDPFNAYTPAPATAVTGFGGSILGILALLLMAAGILAVIGSRRRVVRR</sequence>
<dbReference type="InterPro" id="IPR033764">
    <property type="entry name" value="Sdr_B"/>
</dbReference>
<feature type="domain" description="DUF5979" evidence="8">
    <location>
        <begin position="960"/>
        <end position="1059"/>
    </location>
</feature>
<proteinExistence type="inferred from homology"/>
<feature type="domain" description="DUF5979" evidence="8">
    <location>
        <begin position="1078"/>
        <end position="1186"/>
    </location>
</feature>
<keyword evidence="5" id="KW-1133">Transmembrane helix</keyword>
<keyword evidence="11" id="KW-1185">Reference proteome</keyword>
<gene>
    <name evidence="9" type="ORF">BJ972_002677</name>
    <name evidence="10" type="ORF">ESP50_00380</name>
</gene>
<dbReference type="EMBL" id="SDPM01000001">
    <property type="protein sequence ID" value="RXZ87700.1"/>
    <property type="molecule type" value="Genomic_DNA"/>
</dbReference>
<comment type="similarity">
    <text evidence="2">Belongs to the serine-aspartate repeat-containing protein (SDr) family.</text>
</comment>
<dbReference type="SUPFAM" id="SSF117074">
    <property type="entry name" value="Hypothetical protein PA1324"/>
    <property type="match status" value="2"/>
</dbReference>
<feature type="domain" description="DUF5979" evidence="8">
    <location>
        <begin position="1619"/>
        <end position="1724"/>
    </location>
</feature>
<dbReference type="GO" id="GO:0005975">
    <property type="term" value="P:carbohydrate metabolic process"/>
    <property type="evidence" value="ECO:0007669"/>
    <property type="project" value="UniProtKB-ARBA"/>
</dbReference>
<feature type="domain" description="DUF5979" evidence="8">
    <location>
        <begin position="1195"/>
        <end position="1294"/>
    </location>
</feature>
<accession>A0A4Q2MEZ1</accession>
<organism evidence="10 11">
    <name type="scientific">Agromyces atrinae</name>
    <dbReference type="NCBI Taxonomy" id="592376"/>
    <lineage>
        <taxon>Bacteria</taxon>
        <taxon>Bacillati</taxon>
        <taxon>Actinomycetota</taxon>
        <taxon>Actinomycetes</taxon>
        <taxon>Micrococcales</taxon>
        <taxon>Microbacteriaceae</taxon>
        <taxon>Agromyces</taxon>
    </lineage>
</organism>
<dbReference type="Proteomes" id="UP000292686">
    <property type="component" value="Unassembled WGS sequence"/>
</dbReference>
<feature type="chain" id="PRO_5036119141" evidence="6">
    <location>
        <begin position="19"/>
        <end position="2641"/>
    </location>
</feature>
<dbReference type="GO" id="GO:0005576">
    <property type="term" value="C:extracellular region"/>
    <property type="evidence" value="ECO:0007669"/>
    <property type="project" value="UniProtKB-SubCell"/>
</dbReference>
<reference evidence="9 12" key="2">
    <citation type="submission" date="2020-07" db="EMBL/GenBank/DDBJ databases">
        <title>Sequencing the genomes of 1000 actinobacteria strains.</title>
        <authorList>
            <person name="Klenk H.-P."/>
        </authorList>
    </citation>
    <scope>NUCLEOTIDE SEQUENCE [LARGE SCALE GENOMIC DNA]</scope>
    <source>
        <strain evidence="9 12">DSM 23870</strain>
    </source>
</reference>
<feature type="domain" description="SD-repeat containing protein B" evidence="7">
    <location>
        <begin position="710"/>
        <end position="843"/>
    </location>
</feature>
<feature type="domain" description="DUF5979" evidence="8">
    <location>
        <begin position="2049"/>
        <end position="2147"/>
    </location>
</feature>
<evidence type="ECO:0000259" key="7">
    <source>
        <dbReference type="Pfam" id="PF17210"/>
    </source>
</evidence>
<keyword evidence="4 6" id="KW-0732">Signal</keyword>
<evidence type="ECO:0000313" key="11">
    <source>
        <dbReference type="Proteomes" id="UP000292686"/>
    </source>
</evidence>
<evidence type="ECO:0000313" key="10">
    <source>
        <dbReference type="EMBL" id="RXZ87700.1"/>
    </source>
</evidence>
<evidence type="ECO:0000313" key="9">
    <source>
        <dbReference type="EMBL" id="NYD68158.1"/>
    </source>
</evidence>
<dbReference type="PANTHER" id="PTHR36108:SF13">
    <property type="entry name" value="COLOSSIN-B-RELATED"/>
    <property type="match status" value="1"/>
</dbReference>
<dbReference type="InterPro" id="IPR013783">
    <property type="entry name" value="Ig-like_fold"/>
</dbReference>
<feature type="domain" description="DUF5979" evidence="8">
    <location>
        <begin position="1513"/>
        <end position="1612"/>
    </location>
</feature>
<dbReference type="EMBL" id="JACCBI010000001">
    <property type="protein sequence ID" value="NYD68158.1"/>
    <property type="molecule type" value="Genomic_DNA"/>
</dbReference>
<dbReference type="SUPFAM" id="SSF110296">
    <property type="entry name" value="Oligoxyloglucan reducing end-specific cellobiohydrolase"/>
    <property type="match status" value="1"/>
</dbReference>
<reference evidence="10 11" key="1">
    <citation type="submission" date="2019-01" db="EMBL/GenBank/DDBJ databases">
        <title>Agromyces.</title>
        <authorList>
            <person name="Li J."/>
        </authorList>
    </citation>
    <scope>NUCLEOTIDE SEQUENCE [LARGE SCALE GENOMIC DNA]</scope>
    <source>
        <strain evidence="10 11">DSM 23870</strain>
    </source>
</reference>
<protein>
    <submittedName>
        <fullName evidence="10">Uncharacterized protein</fullName>
    </submittedName>
</protein>